<gene>
    <name evidence="1" type="ORF">RPERSI_LOCUS20631</name>
</gene>
<feature type="non-terminal residue" evidence="1">
    <location>
        <position position="99"/>
    </location>
</feature>
<organism evidence="1 2">
    <name type="scientific">Racocetra persica</name>
    <dbReference type="NCBI Taxonomy" id="160502"/>
    <lineage>
        <taxon>Eukaryota</taxon>
        <taxon>Fungi</taxon>
        <taxon>Fungi incertae sedis</taxon>
        <taxon>Mucoromycota</taxon>
        <taxon>Glomeromycotina</taxon>
        <taxon>Glomeromycetes</taxon>
        <taxon>Diversisporales</taxon>
        <taxon>Gigasporaceae</taxon>
        <taxon>Racocetra</taxon>
    </lineage>
</organism>
<reference evidence="1" key="1">
    <citation type="submission" date="2021-06" db="EMBL/GenBank/DDBJ databases">
        <authorList>
            <person name="Kallberg Y."/>
            <person name="Tangrot J."/>
            <person name="Rosling A."/>
        </authorList>
    </citation>
    <scope>NUCLEOTIDE SEQUENCE</scope>
    <source>
        <strain evidence="1">MA461A</strain>
    </source>
</reference>
<accession>A0ACA9RKV5</accession>
<evidence type="ECO:0000313" key="2">
    <source>
        <dbReference type="Proteomes" id="UP000789920"/>
    </source>
</evidence>
<protein>
    <submittedName>
        <fullName evidence="1">21743_t:CDS:1</fullName>
    </submittedName>
</protein>
<feature type="non-terminal residue" evidence="1">
    <location>
        <position position="1"/>
    </location>
</feature>
<name>A0ACA9RKV5_9GLOM</name>
<dbReference type="EMBL" id="CAJVQC010058753">
    <property type="protein sequence ID" value="CAG8799024.1"/>
    <property type="molecule type" value="Genomic_DNA"/>
</dbReference>
<evidence type="ECO:0000313" key="1">
    <source>
        <dbReference type="EMBL" id="CAG8799024.1"/>
    </source>
</evidence>
<sequence>TEISIEPVTLINLDDYDFVPKDESELRGKSIHCRRNNTSLLEYAFKQIPQINEPIEKEISQQVAILKELSNSEHIIRFYGIAKSSDGFKYYLVTEWMEN</sequence>
<keyword evidence="2" id="KW-1185">Reference proteome</keyword>
<proteinExistence type="predicted"/>
<comment type="caution">
    <text evidence="1">The sequence shown here is derived from an EMBL/GenBank/DDBJ whole genome shotgun (WGS) entry which is preliminary data.</text>
</comment>
<dbReference type="Proteomes" id="UP000789920">
    <property type="component" value="Unassembled WGS sequence"/>
</dbReference>